<organism evidence="1">
    <name type="scientific">marine metagenome</name>
    <dbReference type="NCBI Taxonomy" id="408172"/>
    <lineage>
        <taxon>unclassified sequences</taxon>
        <taxon>metagenomes</taxon>
        <taxon>ecological metagenomes</taxon>
    </lineage>
</organism>
<sequence>MAISLFQKKTQIGDLTSVLEDYLTD</sequence>
<evidence type="ECO:0000313" key="1">
    <source>
        <dbReference type="EMBL" id="SVC69625.1"/>
    </source>
</evidence>
<reference evidence="1" key="1">
    <citation type="submission" date="2018-05" db="EMBL/GenBank/DDBJ databases">
        <authorList>
            <person name="Lanie J.A."/>
            <person name="Ng W.-L."/>
            <person name="Kazmierczak K.M."/>
            <person name="Andrzejewski T.M."/>
            <person name="Davidsen T.M."/>
            <person name="Wayne K.J."/>
            <person name="Tettelin H."/>
            <person name="Glass J.I."/>
            <person name="Rusch D."/>
            <person name="Podicherti R."/>
            <person name="Tsui H.-C.T."/>
            <person name="Winkler M.E."/>
        </authorList>
    </citation>
    <scope>NUCLEOTIDE SEQUENCE</scope>
</reference>
<accession>A0A382PAJ1</accession>
<feature type="non-terminal residue" evidence="1">
    <location>
        <position position="25"/>
    </location>
</feature>
<gene>
    <name evidence="1" type="ORF">METZ01_LOCUS322479</name>
</gene>
<dbReference type="AlphaFoldDB" id="A0A382PAJ1"/>
<proteinExistence type="predicted"/>
<name>A0A382PAJ1_9ZZZZ</name>
<dbReference type="EMBL" id="UINC01105584">
    <property type="protein sequence ID" value="SVC69625.1"/>
    <property type="molecule type" value="Genomic_DNA"/>
</dbReference>
<protein>
    <submittedName>
        <fullName evidence="1">Uncharacterized protein</fullName>
    </submittedName>
</protein>